<dbReference type="SMART" id="SM00342">
    <property type="entry name" value="HTH_ARAC"/>
    <property type="match status" value="1"/>
</dbReference>
<dbReference type="OrthoDB" id="9799345at2"/>
<dbReference type="InterPro" id="IPR050204">
    <property type="entry name" value="AraC_XylS_family_regulators"/>
</dbReference>
<keyword evidence="6" id="KW-1185">Reference proteome</keyword>
<dbReference type="GO" id="GO:0003700">
    <property type="term" value="F:DNA-binding transcription factor activity"/>
    <property type="evidence" value="ECO:0007669"/>
    <property type="project" value="InterPro"/>
</dbReference>
<dbReference type="InterPro" id="IPR018060">
    <property type="entry name" value="HTH_AraC"/>
</dbReference>
<protein>
    <submittedName>
        <fullName evidence="5">Putative transcriptional regulator</fullName>
    </submittedName>
</protein>
<dbReference type="PATRIC" id="fig|1246995.3.peg.650"/>
<dbReference type="InterPro" id="IPR037923">
    <property type="entry name" value="HTH-like"/>
</dbReference>
<dbReference type="GO" id="GO:0043565">
    <property type="term" value="F:sequence-specific DNA binding"/>
    <property type="evidence" value="ECO:0007669"/>
    <property type="project" value="InterPro"/>
</dbReference>
<dbReference type="Gene3D" id="1.10.10.60">
    <property type="entry name" value="Homeodomain-like"/>
    <property type="match status" value="1"/>
</dbReference>
<dbReference type="STRING" id="1246995.AFR_03230"/>
<dbReference type="AlphaFoldDB" id="U5VT77"/>
<keyword evidence="3" id="KW-0804">Transcription</keyword>
<evidence type="ECO:0000256" key="3">
    <source>
        <dbReference type="ARBA" id="ARBA00023163"/>
    </source>
</evidence>
<dbReference type="KEGG" id="afs:AFR_03230"/>
<organism evidence="5 6">
    <name type="scientific">Actinoplanes friuliensis DSM 7358</name>
    <dbReference type="NCBI Taxonomy" id="1246995"/>
    <lineage>
        <taxon>Bacteria</taxon>
        <taxon>Bacillati</taxon>
        <taxon>Actinomycetota</taxon>
        <taxon>Actinomycetes</taxon>
        <taxon>Micromonosporales</taxon>
        <taxon>Micromonosporaceae</taxon>
        <taxon>Actinoplanes</taxon>
    </lineage>
</organism>
<keyword evidence="1" id="KW-0805">Transcription regulation</keyword>
<dbReference type="eggNOG" id="COG2207">
    <property type="taxonomic scope" value="Bacteria"/>
</dbReference>
<dbReference type="Pfam" id="PF12833">
    <property type="entry name" value="HTH_18"/>
    <property type="match status" value="1"/>
</dbReference>
<dbReference type="HOGENOM" id="CLU_000445_88_2_11"/>
<reference evidence="5 6" key="1">
    <citation type="journal article" date="2014" name="J. Biotechnol.">
        <title>Complete genome sequence of the actinobacterium Actinoplanes friuliensis HAG 010964, producer of the lipopeptide antibiotic friulimycin.</title>
        <authorList>
            <person name="Ruckert C."/>
            <person name="Szczepanowski R."/>
            <person name="Albersmeier A."/>
            <person name="Goesmann A."/>
            <person name="Fischer N."/>
            <person name="Steinkamper A."/>
            <person name="Puhler A."/>
            <person name="Biener R."/>
            <person name="Schwartz D."/>
            <person name="Kalinowski J."/>
        </authorList>
    </citation>
    <scope>NUCLEOTIDE SEQUENCE [LARGE SCALE GENOMIC DNA]</scope>
    <source>
        <strain evidence="5 6">DSM 7358</strain>
    </source>
</reference>
<dbReference type="PANTHER" id="PTHR46796">
    <property type="entry name" value="HTH-TYPE TRANSCRIPTIONAL ACTIVATOR RHAS-RELATED"/>
    <property type="match status" value="1"/>
</dbReference>
<name>U5VT77_9ACTN</name>
<dbReference type="PROSITE" id="PS01124">
    <property type="entry name" value="HTH_ARAC_FAMILY_2"/>
    <property type="match status" value="1"/>
</dbReference>
<dbReference type="SUPFAM" id="SSF46689">
    <property type="entry name" value="Homeodomain-like"/>
    <property type="match status" value="1"/>
</dbReference>
<keyword evidence="2" id="KW-0238">DNA-binding</keyword>
<sequence>MVKNRHAADGIPELGFAAPAGTPAGVEVMTLAQLHARVGNDGLGRPQRPTFHHLITVSRGTLWHTVDFTEYSLSPGRWLWVRPGQVQQWGRLDDVDGTLVLFQPDFLDPGSGTAARLDDPHAPVLREAADDDEDRLTDAAEHLSRAFTSPGRLPLEVRQAVLRHLLAVLVLRLAHLGAPPGSPAPEPSDTFLRLRDAVERDFTRTRRLQDYAHTLGYSARTLSRATQAAAGVNAKEFIDRRVVLQARRLLAHSDDTAAQIAARLGFTSATNFSKYFHQRTGTTPIAFRAAMRTSTPPDLS</sequence>
<evidence type="ECO:0000256" key="1">
    <source>
        <dbReference type="ARBA" id="ARBA00023015"/>
    </source>
</evidence>
<evidence type="ECO:0000256" key="2">
    <source>
        <dbReference type="ARBA" id="ARBA00023125"/>
    </source>
</evidence>
<dbReference type="SUPFAM" id="SSF51215">
    <property type="entry name" value="Regulatory protein AraC"/>
    <property type="match status" value="1"/>
</dbReference>
<feature type="domain" description="HTH araC/xylS-type" evidence="4">
    <location>
        <begin position="192"/>
        <end position="290"/>
    </location>
</feature>
<dbReference type="Proteomes" id="UP000017746">
    <property type="component" value="Chromosome"/>
</dbReference>
<accession>U5VT77</accession>
<dbReference type="InterPro" id="IPR003313">
    <property type="entry name" value="AraC-bd"/>
</dbReference>
<dbReference type="InterPro" id="IPR009057">
    <property type="entry name" value="Homeodomain-like_sf"/>
</dbReference>
<evidence type="ECO:0000259" key="4">
    <source>
        <dbReference type="PROSITE" id="PS01124"/>
    </source>
</evidence>
<dbReference type="Pfam" id="PF02311">
    <property type="entry name" value="AraC_binding"/>
    <property type="match status" value="1"/>
</dbReference>
<evidence type="ECO:0000313" key="5">
    <source>
        <dbReference type="EMBL" id="AGZ38935.1"/>
    </source>
</evidence>
<gene>
    <name evidence="5" type="ORF">AFR_03230</name>
</gene>
<evidence type="ECO:0000313" key="6">
    <source>
        <dbReference type="Proteomes" id="UP000017746"/>
    </source>
</evidence>
<dbReference type="EMBL" id="CP006272">
    <property type="protein sequence ID" value="AGZ38935.1"/>
    <property type="molecule type" value="Genomic_DNA"/>
</dbReference>
<proteinExistence type="predicted"/>